<feature type="transmembrane region" description="Helical" evidence="1">
    <location>
        <begin position="139"/>
        <end position="165"/>
    </location>
</feature>
<keyword evidence="3" id="KW-1185">Reference proteome</keyword>
<dbReference type="Pfam" id="PF02405">
    <property type="entry name" value="MlaE"/>
    <property type="match status" value="1"/>
</dbReference>
<reference evidence="2 3" key="1">
    <citation type="submission" date="2019-02" db="EMBL/GenBank/DDBJ databases">
        <title>Deep-cultivation of Planctomycetes and their phenomic and genomic characterization uncovers novel biology.</title>
        <authorList>
            <person name="Wiegand S."/>
            <person name="Jogler M."/>
            <person name="Boedeker C."/>
            <person name="Pinto D."/>
            <person name="Vollmers J."/>
            <person name="Rivas-Marin E."/>
            <person name="Kohn T."/>
            <person name="Peeters S.H."/>
            <person name="Heuer A."/>
            <person name="Rast P."/>
            <person name="Oberbeckmann S."/>
            <person name="Bunk B."/>
            <person name="Jeske O."/>
            <person name="Meyerdierks A."/>
            <person name="Storesund J.E."/>
            <person name="Kallscheuer N."/>
            <person name="Luecker S."/>
            <person name="Lage O.M."/>
            <person name="Pohl T."/>
            <person name="Merkel B.J."/>
            <person name="Hornburger P."/>
            <person name="Mueller R.-W."/>
            <person name="Bruemmer F."/>
            <person name="Labrenz M."/>
            <person name="Spormann A.M."/>
            <person name="Op den Camp H."/>
            <person name="Overmann J."/>
            <person name="Amann R."/>
            <person name="Jetten M.S.M."/>
            <person name="Mascher T."/>
            <person name="Medema M.H."/>
            <person name="Devos D.P."/>
            <person name="Kaster A.-K."/>
            <person name="Ovreas L."/>
            <person name="Rohde M."/>
            <person name="Galperin M.Y."/>
            <person name="Jogler C."/>
        </authorList>
    </citation>
    <scope>NUCLEOTIDE SEQUENCE [LARGE SCALE GENOMIC DNA]</scope>
    <source>
        <strain evidence="2 3">Pan265</strain>
    </source>
</reference>
<dbReference type="EMBL" id="CP036280">
    <property type="protein sequence ID" value="QDU70346.1"/>
    <property type="molecule type" value="Genomic_DNA"/>
</dbReference>
<accession>A0A518BTP6</accession>
<keyword evidence="1" id="KW-0472">Membrane</keyword>
<dbReference type="GO" id="GO:0005548">
    <property type="term" value="F:phospholipid transporter activity"/>
    <property type="evidence" value="ECO:0007669"/>
    <property type="project" value="TreeGrafter"/>
</dbReference>
<protein>
    <submittedName>
        <fullName evidence="2">Putative phospholipid ABC transporter permease protein MlaE</fullName>
    </submittedName>
</protein>
<sequence>MRTSERGLIIFAAVGAALRLAVRPSTWNRAVREELARQVINAGLFAVPAAALAGIGVGVFIVVQAQQWLDRLGHVSLLGPLLVVGVVREIAPLVTNLLVIGRSGSSMTTEVANMKMLGDVDLLEAQGIDPFVYLVVPRILGMGIAVLCLNLIVLLVSLISGRLLVLIVSSDPTPMVAFADNVLRSLEVIDVFNLLAKTVLTGMLTGAICCVTGLQAAPHPLAVAAASRASFMRCMAALLTVSGFVSLSMYLDLV</sequence>
<evidence type="ECO:0000256" key="1">
    <source>
        <dbReference type="SAM" id="Phobius"/>
    </source>
</evidence>
<evidence type="ECO:0000313" key="3">
    <source>
        <dbReference type="Proteomes" id="UP000320386"/>
    </source>
</evidence>
<dbReference type="AlphaFoldDB" id="A0A518BTP6"/>
<feature type="transmembrane region" description="Helical" evidence="1">
    <location>
        <begin position="231"/>
        <end position="251"/>
    </location>
</feature>
<feature type="transmembrane region" description="Helical" evidence="1">
    <location>
        <begin position="75"/>
        <end position="100"/>
    </location>
</feature>
<feature type="transmembrane region" description="Helical" evidence="1">
    <location>
        <begin position="45"/>
        <end position="63"/>
    </location>
</feature>
<evidence type="ECO:0000313" key="2">
    <source>
        <dbReference type="EMBL" id="QDU70346.1"/>
    </source>
</evidence>
<dbReference type="PANTHER" id="PTHR30188:SF4">
    <property type="entry name" value="PROTEIN TRIGALACTOSYLDIACYLGLYCEROL 1, CHLOROPLASTIC"/>
    <property type="match status" value="1"/>
</dbReference>
<dbReference type="InterPro" id="IPR030802">
    <property type="entry name" value="Permease_MalE"/>
</dbReference>
<dbReference type="KEGG" id="mcad:Pan265_01720"/>
<dbReference type="PANTHER" id="PTHR30188">
    <property type="entry name" value="ABC TRANSPORTER PERMEASE PROTEIN-RELATED"/>
    <property type="match status" value="1"/>
</dbReference>
<proteinExistence type="predicted"/>
<keyword evidence="1" id="KW-0812">Transmembrane</keyword>
<keyword evidence="1" id="KW-1133">Transmembrane helix</keyword>
<dbReference type="Proteomes" id="UP000320386">
    <property type="component" value="Chromosome"/>
</dbReference>
<dbReference type="GO" id="GO:0043190">
    <property type="term" value="C:ATP-binding cassette (ABC) transporter complex"/>
    <property type="evidence" value="ECO:0007669"/>
    <property type="project" value="InterPro"/>
</dbReference>
<organism evidence="2 3">
    <name type="scientific">Mucisphaera calidilacus</name>
    <dbReference type="NCBI Taxonomy" id="2527982"/>
    <lineage>
        <taxon>Bacteria</taxon>
        <taxon>Pseudomonadati</taxon>
        <taxon>Planctomycetota</taxon>
        <taxon>Phycisphaerae</taxon>
        <taxon>Phycisphaerales</taxon>
        <taxon>Phycisphaeraceae</taxon>
        <taxon>Mucisphaera</taxon>
    </lineage>
</organism>
<gene>
    <name evidence="2" type="primary">mlaE_1</name>
    <name evidence="2" type="ORF">Pan265_01720</name>
</gene>
<name>A0A518BTP6_9BACT</name>